<feature type="domain" description="GFO/IDH/MocA-like oxidoreductase" evidence="4">
    <location>
        <begin position="138"/>
        <end position="252"/>
    </location>
</feature>
<dbReference type="SUPFAM" id="SSF55347">
    <property type="entry name" value="Glyceraldehyde-3-phosphate dehydrogenase-like, C-terminal domain"/>
    <property type="match status" value="1"/>
</dbReference>
<dbReference type="InterPro" id="IPR055170">
    <property type="entry name" value="GFO_IDH_MocA-like_dom"/>
</dbReference>
<evidence type="ECO:0000256" key="2">
    <source>
        <dbReference type="ARBA" id="ARBA00023002"/>
    </source>
</evidence>
<dbReference type="PANTHER" id="PTHR22604:SF105">
    <property type="entry name" value="TRANS-1,2-DIHYDROBENZENE-1,2-DIOL DEHYDROGENASE"/>
    <property type="match status" value="1"/>
</dbReference>
<dbReference type="Pfam" id="PF22725">
    <property type="entry name" value="GFO_IDH_MocA_C3"/>
    <property type="match status" value="1"/>
</dbReference>
<protein>
    <submittedName>
        <fullName evidence="5">Gfo/Idh/MocA family protein</fullName>
    </submittedName>
</protein>
<dbReference type="InterPro" id="IPR036291">
    <property type="entry name" value="NAD(P)-bd_dom_sf"/>
</dbReference>
<gene>
    <name evidence="5" type="ORF">ACFQ5G_34240</name>
</gene>
<dbReference type="Gene3D" id="3.40.50.720">
    <property type="entry name" value="NAD(P)-binding Rossmann-like Domain"/>
    <property type="match status" value="1"/>
</dbReference>
<comment type="caution">
    <text evidence="5">The sequence shown here is derived from an EMBL/GenBank/DDBJ whole genome shotgun (WGS) entry which is preliminary data.</text>
</comment>
<feature type="domain" description="Gfo/Idh/MocA-like oxidoreductase N-terminal" evidence="3">
    <location>
        <begin position="8"/>
        <end position="127"/>
    </location>
</feature>
<keyword evidence="2" id="KW-0560">Oxidoreductase</keyword>
<accession>A0ABW4AIZ3</accession>
<keyword evidence="6" id="KW-1185">Reference proteome</keyword>
<dbReference type="InterPro" id="IPR050984">
    <property type="entry name" value="Gfo/Idh/MocA_domain"/>
</dbReference>
<evidence type="ECO:0000313" key="6">
    <source>
        <dbReference type="Proteomes" id="UP001597183"/>
    </source>
</evidence>
<dbReference type="InterPro" id="IPR000683">
    <property type="entry name" value="Gfo/Idh/MocA-like_OxRdtase_N"/>
</dbReference>
<dbReference type="Pfam" id="PF01408">
    <property type="entry name" value="GFO_IDH_MocA"/>
    <property type="match status" value="1"/>
</dbReference>
<dbReference type="EMBL" id="JBHTMK010000044">
    <property type="protein sequence ID" value="MFD1370424.1"/>
    <property type="molecule type" value="Genomic_DNA"/>
</dbReference>
<dbReference type="PANTHER" id="PTHR22604">
    <property type="entry name" value="OXIDOREDUCTASES"/>
    <property type="match status" value="1"/>
</dbReference>
<dbReference type="Gene3D" id="3.30.360.10">
    <property type="entry name" value="Dihydrodipicolinate Reductase, domain 2"/>
    <property type="match status" value="1"/>
</dbReference>
<comment type="similarity">
    <text evidence="1">Belongs to the Gfo/Idh/MocA family.</text>
</comment>
<evidence type="ECO:0000313" key="5">
    <source>
        <dbReference type="EMBL" id="MFD1370424.1"/>
    </source>
</evidence>
<dbReference type="Proteomes" id="UP001597183">
    <property type="component" value="Unassembled WGS sequence"/>
</dbReference>
<evidence type="ECO:0000256" key="1">
    <source>
        <dbReference type="ARBA" id="ARBA00010928"/>
    </source>
</evidence>
<evidence type="ECO:0000259" key="4">
    <source>
        <dbReference type="Pfam" id="PF22725"/>
    </source>
</evidence>
<organism evidence="5 6">
    <name type="scientific">Actinoplanes sichuanensis</name>
    <dbReference type="NCBI Taxonomy" id="512349"/>
    <lineage>
        <taxon>Bacteria</taxon>
        <taxon>Bacillati</taxon>
        <taxon>Actinomycetota</taxon>
        <taxon>Actinomycetes</taxon>
        <taxon>Micromonosporales</taxon>
        <taxon>Micromonosporaceae</taxon>
        <taxon>Actinoplanes</taxon>
    </lineage>
</organism>
<dbReference type="SUPFAM" id="SSF51735">
    <property type="entry name" value="NAD(P)-binding Rossmann-fold domains"/>
    <property type="match status" value="1"/>
</dbReference>
<dbReference type="RefSeq" id="WP_317793803.1">
    <property type="nucleotide sequence ID" value="NZ_AP028461.1"/>
</dbReference>
<name>A0ABW4AIZ3_9ACTN</name>
<evidence type="ECO:0000259" key="3">
    <source>
        <dbReference type="Pfam" id="PF01408"/>
    </source>
</evidence>
<proteinExistence type="inferred from homology"/>
<reference evidence="6" key="1">
    <citation type="journal article" date="2019" name="Int. J. Syst. Evol. Microbiol.">
        <title>The Global Catalogue of Microorganisms (GCM) 10K type strain sequencing project: providing services to taxonomists for standard genome sequencing and annotation.</title>
        <authorList>
            <consortium name="The Broad Institute Genomics Platform"/>
            <consortium name="The Broad Institute Genome Sequencing Center for Infectious Disease"/>
            <person name="Wu L."/>
            <person name="Ma J."/>
        </authorList>
    </citation>
    <scope>NUCLEOTIDE SEQUENCE [LARGE SCALE GENOMIC DNA]</scope>
    <source>
        <strain evidence="6">CCM 7526</strain>
    </source>
</reference>
<sequence>MDDESRPMRIGVLGAARIVKNALLDPARTIDGVEVEAIAARDPDRARRYADRHGIRFVHRSYRELLADPVLDAVYIPLPAARHAEWTVAAIEAGKHVLCEKPFTSNTAAAEEVAEAAAASDCVVMEAYHSHHHPLQARLRDILASGELGPIVTARATFCVPIPPGRDIRWNLALGGGGLLDVGYYPVRQLRALFGDAPEVTAARAWQRGGIDRLITATLRFESGVEGRVVSSIWSRHLLGAELEVTGTDGRMRVSWPYHPHLRGRIRIRGRHGDRSETTDRRSTYAYQLEAFRDARDTGTGPAEAVTQMRTLDAIYRAAGMSPRP</sequence>